<proteinExistence type="predicted"/>
<gene>
    <name evidence="2" type="ORF">PS417_24895</name>
</gene>
<dbReference type="Proteomes" id="UP000027308">
    <property type="component" value="Chromosome"/>
</dbReference>
<feature type="transmembrane region" description="Helical" evidence="1">
    <location>
        <begin position="33"/>
        <end position="51"/>
    </location>
</feature>
<keyword evidence="1" id="KW-1133">Transmembrane helix</keyword>
<keyword evidence="1" id="KW-0812">Transmembrane</keyword>
<dbReference type="RefSeq" id="WP_038453857.1">
    <property type="nucleotide sequence ID" value="NZ_CP007637.1"/>
</dbReference>
<name>A0A1N7UFN9_9PSED</name>
<accession>A0A1N7UFN9</accession>
<dbReference type="AlphaFoldDB" id="A0A1N7UFN9"/>
<reference evidence="2 3" key="1">
    <citation type="submission" date="2014-05" db="EMBL/GenBank/DDBJ databases">
        <title>Pseudomonas simiae WCS417.</title>
        <authorList>
            <person name="Berendsen R.L."/>
        </authorList>
    </citation>
    <scope>NUCLEOTIDE SEQUENCE [LARGE SCALE GENOMIC DNA]</scope>
    <source>
        <strain evidence="2 3">WCS417</strain>
    </source>
</reference>
<organism evidence="2 3">
    <name type="scientific">Pseudomonas simiae</name>
    <dbReference type="NCBI Taxonomy" id="321846"/>
    <lineage>
        <taxon>Bacteria</taxon>
        <taxon>Pseudomonadati</taxon>
        <taxon>Pseudomonadota</taxon>
        <taxon>Gammaproteobacteria</taxon>
        <taxon>Pseudomonadales</taxon>
        <taxon>Pseudomonadaceae</taxon>
        <taxon>Pseudomonas</taxon>
    </lineage>
</organism>
<evidence type="ECO:0000313" key="2">
    <source>
        <dbReference type="EMBL" id="AIB38764.1"/>
    </source>
</evidence>
<evidence type="ECO:0000256" key="1">
    <source>
        <dbReference type="SAM" id="Phobius"/>
    </source>
</evidence>
<dbReference type="EMBL" id="CP007637">
    <property type="protein sequence ID" value="AIB38764.1"/>
    <property type="molecule type" value="Genomic_DNA"/>
</dbReference>
<keyword evidence="1" id="KW-0472">Membrane</keyword>
<sequence>MNILRFIGLLFLFFGILASSVMAVTVIVTVVHFWPVLLVVILAILLLSAFFKQTGIQITGRA</sequence>
<protein>
    <submittedName>
        <fullName evidence="2">Uncharacterized protein</fullName>
    </submittedName>
</protein>
<evidence type="ECO:0000313" key="3">
    <source>
        <dbReference type="Proteomes" id="UP000027308"/>
    </source>
</evidence>